<proteinExistence type="predicted"/>
<dbReference type="AlphaFoldDB" id="A0A937K5X3"/>
<name>A0A937K5X3_9CLOT</name>
<dbReference type="EMBL" id="JAESWA010000025">
    <property type="protein sequence ID" value="MBL4933554.1"/>
    <property type="molecule type" value="Genomic_DNA"/>
</dbReference>
<reference evidence="1" key="1">
    <citation type="submission" date="2021-01" db="EMBL/GenBank/DDBJ databases">
        <title>Genome public.</title>
        <authorList>
            <person name="Liu C."/>
            <person name="Sun Q."/>
        </authorList>
    </citation>
    <scope>NUCLEOTIDE SEQUENCE</scope>
    <source>
        <strain evidence="1">YIM B02565</strain>
    </source>
</reference>
<keyword evidence="2" id="KW-1185">Reference proteome</keyword>
<evidence type="ECO:0000313" key="2">
    <source>
        <dbReference type="Proteomes" id="UP000623681"/>
    </source>
</evidence>
<organism evidence="1 2">
    <name type="scientific">Clostridium paridis</name>
    <dbReference type="NCBI Taxonomy" id="2803863"/>
    <lineage>
        <taxon>Bacteria</taxon>
        <taxon>Bacillati</taxon>
        <taxon>Bacillota</taxon>
        <taxon>Clostridia</taxon>
        <taxon>Eubacteriales</taxon>
        <taxon>Clostridiaceae</taxon>
        <taxon>Clostridium</taxon>
    </lineage>
</organism>
<protein>
    <submittedName>
        <fullName evidence="1">Uncharacterized protein</fullName>
    </submittedName>
</protein>
<accession>A0A937K5X3</accession>
<gene>
    <name evidence="1" type="ORF">JK634_17310</name>
</gene>
<comment type="caution">
    <text evidence="1">The sequence shown here is derived from an EMBL/GenBank/DDBJ whole genome shotgun (WGS) entry which is preliminary data.</text>
</comment>
<dbReference type="Proteomes" id="UP000623681">
    <property type="component" value="Unassembled WGS sequence"/>
</dbReference>
<sequence>MALTVNFDTPQSATNRFVTTSGSVAPNSIGHLKIVLNVTTTGTSTVNRSFYRAIDYDNSGATTTLTITNAPYTLTITPKLLTTETVNETTGVITSWSYTQP</sequence>
<dbReference type="RefSeq" id="WP_202768994.1">
    <property type="nucleotide sequence ID" value="NZ_JAESWA010000025.1"/>
</dbReference>
<evidence type="ECO:0000313" key="1">
    <source>
        <dbReference type="EMBL" id="MBL4933554.1"/>
    </source>
</evidence>